<dbReference type="InterPro" id="IPR016054">
    <property type="entry name" value="LY6_UPA_recep-like"/>
</dbReference>
<dbReference type="Gene3D" id="2.10.60.10">
    <property type="entry name" value="CD59"/>
    <property type="match status" value="1"/>
</dbReference>
<keyword evidence="5" id="KW-0325">Glycoprotein</keyword>
<dbReference type="EMBL" id="JBBPFD010000003">
    <property type="protein sequence ID" value="KAK7934464.1"/>
    <property type="molecule type" value="Genomic_DNA"/>
</dbReference>
<keyword evidence="3 6" id="KW-0732">Signal</keyword>
<evidence type="ECO:0000256" key="1">
    <source>
        <dbReference type="ARBA" id="ARBA00004236"/>
    </source>
</evidence>
<name>A0AAW0PRL5_9GOBI</name>
<dbReference type="SMART" id="SM00134">
    <property type="entry name" value="LU"/>
    <property type="match status" value="1"/>
</dbReference>
<feature type="domain" description="UPAR/Ly6" evidence="7">
    <location>
        <begin position="20"/>
        <end position="92"/>
    </location>
</feature>
<evidence type="ECO:0000256" key="6">
    <source>
        <dbReference type="SAM" id="SignalP"/>
    </source>
</evidence>
<evidence type="ECO:0000256" key="2">
    <source>
        <dbReference type="ARBA" id="ARBA00022475"/>
    </source>
</evidence>
<keyword evidence="4" id="KW-0472">Membrane</keyword>
<gene>
    <name evidence="8" type="ORF">WMY93_005360</name>
</gene>
<proteinExistence type="predicted"/>
<evidence type="ECO:0000256" key="5">
    <source>
        <dbReference type="ARBA" id="ARBA00023180"/>
    </source>
</evidence>
<evidence type="ECO:0000313" key="8">
    <source>
        <dbReference type="EMBL" id="KAK7934464.1"/>
    </source>
</evidence>
<feature type="chain" id="PRO_5043844425" description="UPAR/Ly6 domain-containing protein" evidence="6">
    <location>
        <begin position="20"/>
        <end position="108"/>
    </location>
</feature>
<evidence type="ECO:0000256" key="4">
    <source>
        <dbReference type="ARBA" id="ARBA00023136"/>
    </source>
</evidence>
<comment type="caution">
    <text evidence="8">The sequence shown here is derived from an EMBL/GenBank/DDBJ whole genome shotgun (WGS) entry which is preliminary data.</text>
</comment>
<dbReference type="InterPro" id="IPR035076">
    <property type="entry name" value="Toxin/TOLIP"/>
</dbReference>
<dbReference type="AlphaFoldDB" id="A0AAW0PRL5"/>
<keyword evidence="2" id="KW-1003">Cell membrane</keyword>
<dbReference type="Proteomes" id="UP001460270">
    <property type="component" value="Unassembled WGS sequence"/>
</dbReference>
<protein>
    <recommendedName>
        <fullName evidence="7">UPAR/Ly6 domain-containing protein</fullName>
    </recommendedName>
</protein>
<keyword evidence="9" id="KW-1185">Reference proteome</keyword>
<dbReference type="SUPFAM" id="SSF57302">
    <property type="entry name" value="Snake toxin-like"/>
    <property type="match status" value="1"/>
</dbReference>
<evidence type="ECO:0000313" key="9">
    <source>
        <dbReference type="Proteomes" id="UP001460270"/>
    </source>
</evidence>
<dbReference type="Pfam" id="PF00087">
    <property type="entry name" value="Toxin_TOLIP"/>
    <property type="match status" value="1"/>
</dbReference>
<comment type="subcellular location">
    <subcellularLocation>
        <location evidence="1">Cell membrane</location>
    </subcellularLocation>
</comment>
<evidence type="ECO:0000256" key="3">
    <source>
        <dbReference type="ARBA" id="ARBA00022729"/>
    </source>
</evidence>
<dbReference type="GO" id="GO:0005886">
    <property type="term" value="C:plasma membrane"/>
    <property type="evidence" value="ECO:0007669"/>
    <property type="project" value="UniProtKB-SubCell"/>
</dbReference>
<feature type="signal peptide" evidence="6">
    <location>
        <begin position="1"/>
        <end position="19"/>
    </location>
</feature>
<reference evidence="9" key="1">
    <citation type="submission" date="2024-04" db="EMBL/GenBank/DDBJ databases">
        <title>Salinicola lusitanus LLJ914,a marine bacterium isolated from the Okinawa Trough.</title>
        <authorList>
            <person name="Li J."/>
        </authorList>
    </citation>
    <scope>NUCLEOTIDE SEQUENCE [LARGE SCALE GENOMIC DNA]</scope>
</reference>
<dbReference type="InterPro" id="IPR045860">
    <property type="entry name" value="Snake_toxin-like_sf"/>
</dbReference>
<accession>A0AAW0PRL5</accession>
<sequence length="108" mass="11665">MKFCLILIVNGMILSGVGSLQCLTCYSVNPGSCTQIWNCPRHYDRCATTLVAENLVTKECMRSDICNNVVSLGVFCCSGDLCNSAQHTRSLSPLLLGIPVIAAVIMHI</sequence>
<evidence type="ECO:0000259" key="7">
    <source>
        <dbReference type="SMART" id="SM00134"/>
    </source>
</evidence>
<organism evidence="8 9">
    <name type="scientific">Mugilogobius chulae</name>
    <name type="common">yellowstripe goby</name>
    <dbReference type="NCBI Taxonomy" id="88201"/>
    <lineage>
        <taxon>Eukaryota</taxon>
        <taxon>Metazoa</taxon>
        <taxon>Chordata</taxon>
        <taxon>Craniata</taxon>
        <taxon>Vertebrata</taxon>
        <taxon>Euteleostomi</taxon>
        <taxon>Actinopterygii</taxon>
        <taxon>Neopterygii</taxon>
        <taxon>Teleostei</taxon>
        <taxon>Neoteleostei</taxon>
        <taxon>Acanthomorphata</taxon>
        <taxon>Gobiaria</taxon>
        <taxon>Gobiiformes</taxon>
        <taxon>Gobioidei</taxon>
        <taxon>Gobiidae</taxon>
        <taxon>Gobionellinae</taxon>
        <taxon>Mugilogobius</taxon>
    </lineage>
</organism>